<dbReference type="Proteomes" id="UP000184035">
    <property type="component" value="Unassembled WGS sequence"/>
</dbReference>
<evidence type="ECO:0000313" key="1">
    <source>
        <dbReference type="EMBL" id="SHE76470.1"/>
    </source>
</evidence>
<dbReference type="RefSeq" id="WP_072895365.1">
    <property type="nucleotide sequence ID" value="NZ_FQVM01000010.1"/>
</dbReference>
<evidence type="ECO:0000313" key="2">
    <source>
        <dbReference type="Proteomes" id="UP000184035"/>
    </source>
</evidence>
<organism evidence="1 2">
    <name type="scientific">Clostridium fallax</name>
    <dbReference type="NCBI Taxonomy" id="1533"/>
    <lineage>
        <taxon>Bacteria</taxon>
        <taxon>Bacillati</taxon>
        <taxon>Bacillota</taxon>
        <taxon>Clostridia</taxon>
        <taxon>Eubacteriales</taxon>
        <taxon>Clostridiaceae</taxon>
        <taxon>Clostridium</taxon>
    </lineage>
</organism>
<gene>
    <name evidence="1" type="ORF">SAMN05443638_11076</name>
</gene>
<proteinExistence type="predicted"/>
<accession>A0A1M4W5P1</accession>
<keyword evidence="2" id="KW-1185">Reference proteome</keyword>
<dbReference type="InterPro" id="IPR054648">
    <property type="entry name" value="TudS-rel"/>
</dbReference>
<dbReference type="STRING" id="1533.SAMN05443638_11076"/>
<dbReference type="OrthoDB" id="5420310at2"/>
<dbReference type="AlphaFoldDB" id="A0A1M4W5P1"/>
<name>A0A1M4W5P1_9CLOT</name>
<dbReference type="EMBL" id="FQVM01000010">
    <property type="protein sequence ID" value="SHE76470.1"/>
    <property type="molecule type" value="Genomic_DNA"/>
</dbReference>
<sequence>MDTRKKNLIIISHCIINQNSVVFPLARAKGAFPFIKTLIDKGYGIIQLPCPEFKLLGLSRKPMSKEDYCFEEYRNLCKNLFIPVLNDIKEYIKHGYNIKALIGIKDSPTCSLTGNRGIFMEEILNLLKQENININTFQVSTEYTYKSDFPKELTHLL</sequence>
<protein>
    <submittedName>
        <fullName evidence="1">Predicted secreted protein</fullName>
    </submittedName>
</protein>
<reference evidence="1 2" key="1">
    <citation type="submission" date="2016-11" db="EMBL/GenBank/DDBJ databases">
        <authorList>
            <person name="Jaros S."/>
            <person name="Januszkiewicz K."/>
            <person name="Wedrychowicz H."/>
        </authorList>
    </citation>
    <scope>NUCLEOTIDE SEQUENCE [LARGE SCALE GENOMIC DNA]</scope>
    <source>
        <strain evidence="1 2">DSM 2631</strain>
    </source>
</reference>
<dbReference type="NCBIfam" id="NF045597">
    <property type="entry name" value="TudS_rel_CD3072"/>
    <property type="match status" value="1"/>
</dbReference>